<evidence type="ECO:0000313" key="3">
    <source>
        <dbReference type="Proteomes" id="UP001601059"/>
    </source>
</evidence>
<dbReference type="RefSeq" id="WP_389361538.1">
    <property type="nucleotide sequence ID" value="NZ_JBIACK010000006.1"/>
</dbReference>
<organism evidence="2 3">
    <name type="scientific">Cytobacillus spartinae</name>
    <dbReference type="NCBI Taxonomy" id="3299023"/>
    <lineage>
        <taxon>Bacteria</taxon>
        <taxon>Bacillati</taxon>
        <taxon>Bacillota</taxon>
        <taxon>Bacilli</taxon>
        <taxon>Bacillales</taxon>
        <taxon>Bacillaceae</taxon>
        <taxon>Cytobacillus</taxon>
    </lineage>
</organism>
<evidence type="ECO:0000259" key="1">
    <source>
        <dbReference type="Pfam" id="PF09825"/>
    </source>
</evidence>
<accession>A0ABW6KFA4</accession>
<sequence length="359" mass="40727">MYKLIPMTRLGLVPYQTELSACMKKINFWISEQKEIFIVTEKFSCKTEKFPEGHIIFPGSFIVPVDCDVEDFRYDRLIGEFKEYVSPLKLSSKIAFLDGKNCAPFCSDPFYSFFEAYGLKVDILNDDQVRTGVLSKYDLLIVPGGPDAGESYYEGLGQKGYEEIRSFINNGGMYLGSCAGSYFPLTAQNGTVPHDIWLNMLPVGDKCGLDYWRTGTGFVRVEFEEEFHPVTNGLSMGRPSTLDMIYWEGPAFDILNQENISVIARFRDFIASGKDLPSWSLENNVIAQEAMKWSNPLTKERFETYLKGFPAIIEAPYGKGYMVLISPHAEFGTCGTDHHMKNNPNYLLLMNSLYYLSSK</sequence>
<dbReference type="InterPro" id="IPR029062">
    <property type="entry name" value="Class_I_gatase-like"/>
</dbReference>
<gene>
    <name evidence="2" type="ORF">ACFYKX_13270</name>
</gene>
<reference evidence="2 3" key="1">
    <citation type="submission" date="2024-08" db="EMBL/GenBank/DDBJ databases">
        <title>Two novel Cytobacillus novel species.</title>
        <authorList>
            <person name="Liu G."/>
        </authorList>
    </citation>
    <scope>NUCLEOTIDE SEQUENCE [LARGE SCALE GENOMIC DNA]</scope>
    <source>
        <strain evidence="2 3">FJAT-54145</strain>
    </source>
</reference>
<name>A0ABW6KFA4_9BACI</name>
<comment type="caution">
    <text evidence="2">The sequence shown here is derived from an EMBL/GenBank/DDBJ whole genome shotgun (WGS) entry which is preliminary data.</text>
</comment>
<dbReference type="InterPro" id="IPR019197">
    <property type="entry name" value="Biotin-prot_ligase_N"/>
</dbReference>
<feature type="domain" description="Biotin-protein ligase N-terminal" evidence="1">
    <location>
        <begin position="136"/>
        <end position="183"/>
    </location>
</feature>
<dbReference type="Gene3D" id="3.40.50.880">
    <property type="match status" value="1"/>
</dbReference>
<dbReference type="EMBL" id="JBIACK010000006">
    <property type="protein sequence ID" value="MFE8701568.1"/>
    <property type="molecule type" value="Genomic_DNA"/>
</dbReference>
<protein>
    <submittedName>
        <fullName evidence="2">BPL-N domain-containing protein</fullName>
    </submittedName>
</protein>
<dbReference type="Proteomes" id="UP001601059">
    <property type="component" value="Unassembled WGS sequence"/>
</dbReference>
<evidence type="ECO:0000313" key="2">
    <source>
        <dbReference type="EMBL" id="MFE8701568.1"/>
    </source>
</evidence>
<proteinExistence type="predicted"/>
<keyword evidence="3" id="KW-1185">Reference proteome</keyword>
<dbReference type="Pfam" id="PF09825">
    <property type="entry name" value="BPL_N"/>
    <property type="match status" value="1"/>
</dbReference>
<dbReference type="SUPFAM" id="SSF52317">
    <property type="entry name" value="Class I glutamine amidotransferase-like"/>
    <property type="match status" value="1"/>
</dbReference>